<proteinExistence type="predicted"/>
<evidence type="ECO:0000313" key="4">
    <source>
        <dbReference type="Proteomes" id="UP000419743"/>
    </source>
</evidence>
<organism evidence="3 4">
    <name type="scientific">Occultella aeris</name>
    <dbReference type="NCBI Taxonomy" id="2761496"/>
    <lineage>
        <taxon>Bacteria</taxon>
        <taxon>Bacillati</taxon>
        <taxon>Actinomycetota</taxon>
        <taxon>Actinomycetes</taxon>
        <taxon>Micrococcales</taxon>
        <taxon>Ruaniaceae</taxon>
        <taxon>Occultella</taxon>
    </lineage>
</organism>
<dbReference type="AlphaFoldDB" id="A0A7M4DNK0"/>
<dbReference type="Proteomes" id="UP000419743">
    <property type="component" value="Unassembled WGS sequence"/>
</dbReference>
<keyword evidence="2" id="KW-1133">Transmembrane helix</keyword>
<accession>A0A7M4DNK0</accession>
<name>A0A7M4DNK0_9MICO</name>
<evidence type="ECO:0000313" key="3">
    <source>
        <dbReference type="EMBL" id="VZO39031.1"/>
    </source>
</evidence>
<evidence type="ECO:0000256" key="1">
    <source>
        <dbReference type="SAM" id="MobiDB-lite"/>
    </source>
</evidence>
<keyword evidence="2" id="KW-0472">Membrane</keyword>
<sequence length="259" mass="26786">MVRPPAAARATRGLDETGGLTPIQRAVRDINAAPDAAPEPLRAEIVAERSPAATPGPLPTTDAASVWGSDAPDETAVLPVQSDEPAEAEADLLYDGGPLPSTRRSQRNYEAAAAPADVPAANQGAPAPTASTDPEDPEDEDDAFDMRPRWASVISGEPEPAADEQPEAAATAGAREEFFDELDDYEDEDEDEDEDDDEERTPAWLRALQIIVLILVGLVLGLLVWQVASGNVFGGDGLAALTTGVASSPGSGAGGTPAA</sequence>
<evidence type="ECO:0000256" key="2">
    <source>
        <dbReference type="SAM" id="Phobius"/>
    </source>
</evidence>
<dbReference type="EMBL" id="CACRYJ010000054">
    <property type="protein sequence ID" value="VZO39031.1"/>
    <property type="molecule type" value="Genomic_DNA"/>
</dbReference>
<gene>
    <name evidence="3" type="ORF">HALOF300_03731</name>
</gene>
<feature type="compositionally biased region" description="Acidic residues" evidence="1">
    <location>
        <begin position="178"/>
        <end position="199"/>
    </location>
</feature>
<keyword evidence="2" id="KW-0812">Transmembrane</keyword>
<comment type="caution">
    <text evidence="3">The sequence shown here is derived from an EMBL/GenBank/DDBJ whole genome shotgun (WGS) entry which is preliminary data.</text>
</comment>
<feature type="transmembrane region" description="Helical" evidence="2">
    <location>
        <begin position="210"/>
        <end position="228"/>
    </location>
</feature>
<protein>
    <submittedName>
        <fullName evidence="3">Uncharacterized protein</fullName>
    </submittedName>
</protein>
<keyword evidence="4" id="KW-1185">Reference proteome</keyword>
<feature type="compositionally biased region" description="Acidic residues" evidence="1">
    <location>
        <begin position="133"/>
        <end position="143"/>
    </location>
</feature>
<feature type="region of interest" description="Disordered" evidence="1">
    <location>
        <begin position="34"/>
        <end position="200"/>
    </location>
</feature>
<feature type="region of interest" description="Disordered" evidence="1">
    <location>
        <begin position="1"/>
        <end position="22"/>
    </location>
</feature>
<reference evidence="3 4" key="1">
    <citation type="submission" date="2019-11" db="EMBL/GenBank/DDBJ databases">
        <authorList>
            <person name="Criscuolo A."/>
        </authorList>
    </citation>
    <scope>NUCLEOTIDE SEQUENCE [LARGE SCALE GENOMIC DNA]</scope>
    <source>
        <strain evidence="3">CIP111667</strain>
    </source>
</reference>
<feature type="compositionally biased region" description="Low complexity" evidence="1">
    <location>
        <begin position="111"/>
        <end position="121"/>
    </location>
</feature>